<feature type="region of interest" description="Disordered" evidence="1">
    <location>
        <begin position="241"/>
        <end position="289"/>
    </location>
</feature>
<dbReference type="Gene3D" id="3.40.50.1460">
    <property type="match status" value="1"/>
</dbReference>
<evidence type="ECO:0000313" key="3">
    <source>
        <dbReference type="EMBL" id="SNR93497.1"/>
    </source>
</evidence>
<feature type="domain" description="Peptidase C14 caspase" evidence="2">
    <location>
        <begin position="10"/>
        <end position="224"/>
    </location>
</feature>
<dbReference type="AlphaFoldDB" id="A0A239ACX5"/>
<accession>A0A239ACX5</accession>
<feature type="compositionally biased region" description="Pro residues" evidence="1">
    <location>
        <begin position="250"/>
        <end position="260"/>
    </location>
</feature>
<dbReference type="Proteomes" id="UP000198282">
    <property type="component" value="Unassembled WGS sequence"/>
</dbReference>
<dbReference type="SUPFAM" id="SSF52129">
    <property type="entry name" value="Caspase-like"/>
    <property type="match status" value="1"/>
</dbReference>
<keyword evidence="4" id="KW-1185">Reference proteome</keyword>
<proteinExistence type="predicted"/>
<dbReference type="InterPro" id="IPR011600">
    <property type="entry name" value="Pept_C14_caspase"/>
</dbReference>
<sequence>MSMVPDPHRSRAVLIGTARYDSLPALTSVEDNLLSLAEALTASEIWGLPSEHVTVVPDPATSMDMLDPIAHAADEATDTMVLYYAGHGLIDHRRGELHLALVGSDSQRIYTAVSYAHIRDALLGSRATRRIVILDCCYSGRALGTMADPITAAVDEASTEGTYVLAATAENQKALAPVGEPHTAFTAELLRVFQEGIHGHGALLDLDTIYNHVRAVMRGKGRPLPQKRDRNTAGQLTLIRNRAYVSSGEPVPPRQSPPAAPVRRTPRPPSTTLARPRTGPSAPPATNAQGLEREFHAAMVEVYKRAKQEAGYPATYFLKMVSERGGLASARQLLNAPSTSDGFTALWERNRLDLSVESVVLQSRFASLFTEEEKEQARARLEEYGYVPPGPSTTEAVMSSQLLHEHDFDSSYHAGGPRAAQGKCSWHGKTCDEDVIASVLVHDQGGETWHAVCQRALDTLRTRQAAEEAPARSANTDEKANSLVTFQTLEQRRPGVEWTLERRKDRFILRNVGPEMATDVTVGGRGVAEVASQLPVETTVRPNASVSFMMVGSLAHSVPDEIEVTWDGHPGSAILPVPSQ</sequence>
<dbReference type="NCBIfam" id="NF047832">
    <property type="entry name" value="caspase_w_EACC1"/>
    <property type="match status" value="1"/>
</dbReference>
<reference evidence="3 4" key="1">
    <citation type="submission" date="2017-06" db="EMBL/GenBank/DDBJ databases">
        <authorList>
            <person name="Kim H.J."/>
            <person name="Triplett B.A."/>
        </authorList>
    </citation>
    <scope>NUCLEOTIDE SEQUENCE [LARGE SCALE GENOMIC DNA]</scope>
    <source>
        <strain evidence="3 4">CGMCC 4.2132</strain>
    </source>
</reference>
<gene>
    <name evidence="3" type="ORF">SAMN05216276_1001312</name>
</gene>
<dbReference type="GO" id="GO:0004197">
    <property type="term" value="F:cysteine-type endopeptidase activity"/>
    <property type="evidence" value="ECO:0007669"/>
    <property type="project" value="InterPro"/>
</dbReference>
<evidence type="ECO:0000259" key="2">
    <source>
        <dbReference type="Pfam" id="PF00656"/>
    </source>
</evidence>
<dbReference type="OrthoDB" id="4464809at2"/>
<evidence type="ECO:0000256" key="1">
    <source>
        <dbReference type="SAM" id="MobiDB-lite"/>
    </source>
</evidence>
<organism evidence="3 4">
    <name type="scientific">Streptosporangium subroseum</name>
    <dbReference type="NCBI Taxonomy" id="106412"/>
    <lineage>
        <taxon>Bacteria</taxon>
        <taxon>Bacillati</taxon>
        <taxon>Actinomycetota</taxon>
        <taxon>Actinomycetes</taxon>
        <taxon>Streptosporangiales</taxon>
        <taxon>Streptosporangiaceae</taxon>
        <taxon>Streptosporangium</taxon>
    </lineage>
</organism>
<evidence type="ECO:0000313" key="4">
    <source>
        <dbReference type="Proteomes" id="UP000198282"/>
    </source>
</evidence>
<dbReference type="Pfam" id="PF00656">
    <property type="entry name" value="Peptidase_C14"/>
    <property type="match status" value="1"/>
</dbReference>
<protein>
    <submittedName>
        <fullName evidence="3">Caspase domain-containing protein</fullName>
    </submittedName>
</protein>
<name>A0A239ACX5_9ACTN</name>
<dbReference type="RefSeq" id="WP_089205290.1">
    <property type="nucleotide sequence ID" value="NZ_FZOD01000001.1"/>
</dbReference>
<dbReference type="InterPro" id="IPR029030">
    <property type="entry name" value="Caspase-like_dom_sf"/>
</dbReference>
<dbReference type="EMBL" id="FZOD01000001">
    <property type="protein sequence ID" value="SNR93497.1"/>
    <property type="molecule type" value="Genomic_DNA"/>
</dbReference>
<dbReference type="GO" id="GO:0006508">
    <property type="term" value="P:proteolysis"/>
    <property type="evidence" value="ECO:0007669"/>
    <property type="project" value="InterPro"/>
</dbReference>